<accession>A0A6J4KFH4</accession>
<feature type="region of interest" description="Disordered" evidence="1">
    <location>
        <begin position="45"/>
        <end position="66"/>
    </location>
</feature>
<feature type="compositionally biased region" description="Basic residues" evidence="1">
    <location>
        <begin position="57"/>
        <end position="66"/>
    </location>
</feature>
<organism evidence="2">
    <name type="scientific">uncultured Gemmatimonadaceae bacterium</name>
    <dbReference type="NCBI Taxonomy" id="246130"/>
    <lineage>
        <taxon>Bacteria</taxon>
        <taxon>Pseudomonadati</taxon>
        <taxon>Gemmatimonadota</taxon>
        <taxon>Gemmatimonadia</taxon>
        <taxon>Gemmatimonadales</taxon>
        <taxon>Gemmatimonadaceae</taxon>
        <taxon>environmental samples</taxon>
    </lineage>
</organism>
<feature type="region of interest" description="Disordered" evidence="1">
    <location>
        <begin position="1"/>
        <end position="33"/>
    </location>
</feature>
<dbReference type="EMBL" id="CADCTX010000148">
    <property type="protein sequence ID" value="CAA9303464.1"/>
    <property type="molecule type" value="Genomic_DNA"/>
</dbReference>
<feature type="non-terminal residue" evidence="2">
    <location>
        <position position="1"/>
    </location>
</feature>
<protein>
    <submittedName>
        <fullName evidence="2">Uncharacterized protein</fullName>
    </submittedName>
</protein>
<gene>
    <name evidence="2" type="ORF">AVDCRST_MAG40-515</name>
</gene>
<evidence type="ECO:0000313" key="2">
    <source>
        <dbReference type="EMBL" id="CAA9303464.1"/>
    </source>
</evidence>
<evidence type="ECO:0000256" key="1">
    <source>
        <dbReference type="SAM" id="MobiDB-lite"/>
    </source>
</evidence>
<feature type="non-terminal residue" evidence="2">
    <location>
        <position position="66"/>
    </location>
</feature>
<proteinExistence type="predicted"/>
<sequence length="66" mass="7304">WPTPSSPDCRAPSGTPDRRPARSGPAARSYSPRWAAPWPTWRWLGAPRWPPPSSPTPRRRSSSGKA</sequence>
<reference evidence="2" key="1">
    <citation type="submission" date="2020-02" db="EMBL/GenBank/DDBJ databases">
        <authorList>
            <person name="Meier V. D."/>
        </authorList>
    </citation>
    <scope>NUCLEOTIDE SEQUENCE</scope>
    <source>
        <strain evidence="2">AVDCRST_MAG40</strain>
    </source>
</reference>
<name>A0A6J4KFH4_9BACT</name>
<feature type="compositionally biased region" description="Low complexity" evidence="1">
    <location>
        <begin position="22"/>
        <end position="33"/>
    </location>
</feature>
<dbReference type="AlphaFoldDB" id="A0A6J4KFH4"/>